<accession>A0A9W6Z427</accession>
<gene>
    <name evidence="3" type="ORF">TrLO_g2538</name>
</gene>
<dbReference type="SUPFAM" id="SSF51045">
    <property type="entry name" value="WW domain"/>
    <property type="match status" value="1"/>
</dbReference>
<dbReference type="InterPro" id="IPR036020">
    <property type="entry name" value="WW_dom_sf"/>
</dbReference>
<dbReference type="EMBL" id="BRXW01000351">
    <property type="protein sequence ID" value="GMH46919.1"/>
    <property type="molecule type" value="Genomic_DNA"/>
</dbReference>
<keyword evidence="4" id="KW-1185">Reference proteome</keyword>
<evidence type="ECO:0000256" key="1">
    <source>
        <dbReference type="SAM" id="MobiDB-lite"/>
    </source>
</evidence>
<dbReference type="InterPro" id="IPR001202">
    <property type="entry name" value="WW_dom"/>
</dbReference>
<comment type="caution">
    <text evidence="3">The sequence shown here is derived from an EMBL/GenBank/DDBJ whole genome shotgun (WGS) entry which is preliminary data.</text>
</comment>
<evidence type="ECO:0000313" key="4">
    <source>
        <dbReference type="Proteomes" id="UP001165122"/>
    </source>
</evidence>
<evidence type="ECO:0000313" key="3">
    <source>
        <dbReference type="EMBL" id="GMH46919.1"/>
    </source>
</evidence>
<dbReference type="AlphaFoldDB" id="A0A9W6Z427"/>
<proteinExistence type="predicted"/>
<name>A0A9W6Z427_9STRA</name>
<dbReference type="PROSITE" id="PS50020">
    <property type="entry name" value="WW_DOMAIN_2"/>
    <property type="match status" value="1"/>
</dbReference>
<sequence>MYETSHVGCGRIQAIQDRGGDYPLRTPGTIKRSFQSCVIIKRNHDFNKMARAHHKKPVPRNVRAPMTQSVELLSVNAGAGGVGTTGGRRDNDNDNERLTFGRTNSTNYEGDGGRELRSSCSSSFASMAQTMKKQISFAVAPPKIPPPPEVADPWDAVYDKVQQKYYFYNHDNGATQRDLP</sequence>
<reference evidence="4" key="1">
    <citation type="journal article" date="2023" name="Commun. Biol.">
        <title>Genome analysis of Parmales, the sister group of diatoms, reveals the evolutionary specialization of diatoms from phago-mixotrophs to photoautotrophs.</title>
        <authorList>
            <person name="Ban H."/>
            <person name="Sato S."/>
            <person name="Yoshikawa S."/>
            <person name="Yamada K."/>
            <person name="Nakamura Y."/>
            <person name="Ichinomiya M."/>
            <person name="Sato N."/>
            <person name="Blanc-Mathieu R."/>
            <person name="Endo H."/>
            <person name="Kuwata A."/>
            <person name="Ogata H."/>
        </authorList>
    </citation>
    <scope>NUCLEOTIDE SEQUENCE [LARGE SCALE GENOMIC DNA]</scope>
    <source>
        <strain evidence="4">NIES 3700</strain>
    </source>
</reference>
<feature type="domain" description="WW" evidence="2">
    <location>
        <begin position="148"/>
        <end position="180"/>
    </location>
</feature>
<feature type="compositionally biased region" description="Basic and acidic residues" evidence="1">
    <location>
        <begin position="87"/>
        <end position="99"/>
    </location>
</feature>
<organism evidence="3 4">
    <name type="scientific">Triparma laevis f. longispina</name>
    <dbReference type="NCBI Taxonomy" id="1714387"/>
    <lineage>
        <taxon>Eukaryota</taxon>
        <taxon>Sar</taxon>
        <taxon>Stramenopiles</taxon>
        <taxon>Ochrophyta</taxon>
        <taxon>Bolidophyceae</taxon>
        <taxon>Parmales</taxon>
        <taxon>Triparmaceae</taxon>
        <taxon>Triparma</taxon>
    </lineage>
</organism>
<evidence type="ECO:0000259" key="2">
    <source>
        <dbReference type="PROSITE" id="PS50020"/>
    </source>
</evidence>
<feature type="region of interest" description="Disordered" evidence="1">
    <location>
        <begin position="77"/>
        <end position="114"/>
    </location>
</feature>
<dbReference type="Proteomes" id="UP001165122">
    <property type="component" value="Unassembled WGS sequence"/>
</dbReference>
<protein>
    <recommendedName>
        <fullName evidence="2">WW domain-containing protein</fullName>
    </recommendedName>
</protein>